<sequence length="53" mass="5732">SRAAVRVFWFTAKGKGNEGSGDGPQEAGNLWFGFNERGVRPTSVNREKEACGC</sequence>
<evidence type="ECO:0000313" key="1">
    <source>
        <dbReference type="EMBL" id="KAH8480065.1"/>
    </source>
</evidence>
<dbReference type="Proteomes" id="UP000807159">
    <property type="component" value="Chromosome 19"/>
</dbReference>
<protein>
    <submittedName>
        <fullName evidence="1">Uncharacterized protein</fullName>
    </submittedName>
</protein>
<comment type="caution">
    <text evidence="1">The sequence shown here is derived from an EMBL/GenBank/DDBJ whole genome shotgun (WGS) entry which is preliminary data.</text>
</comment>
<name>A0A8T2WEP2_POPDE</name>
<dbReference type="EMBL" id="JACEGQ020000019">
    <property type="protein sequence ID" value="KAH8480065.1"/>
    <property type="molecule type" value="Genomic_DNA"/>
</dbReference>
<proteinExistence type="predicted"/>
<feature type="non-terminal residue" evidence="1">
    <location>
        <position position="1"/>
    </location>
</feature>
<evidence type="ECO:0000313" key="2">
    <source>
        <dbReference type="Proteomes" id="UP000807159"/>
    </source>
</evidence>
<accession>A0A8T2WEP2</accession>
<organism evidence="1 2">
    <name type="scientific">Populus deltoides</name>
    <name type="common">Eastern poplar</name>
    <name type="synonym">Eastern cottonwood</name>
    <dbReference type="NCBI Taxonomy" id="3696"/>
    <lineage>
        <taxon>Eukaryota</taxon>
        <taxon>Viridiplantae</taxon>
        <taxon>Streptophyta</taxon>
        <taxon>Embryophyta</taxon>
        <taxon>Tracheophyta</taxon>
        <taxon>Spermatophyta</taxon>
        <taxon>Magnoliopsida</taxon>
        <taxon>eudicotyledons</taxon>
        <taxon>Gunneridae</taxon>
        <taxon>Pentapetalae</taxon>
        <taxon>rosids</taxon>
        <taxon>fabids</taxon>
        <taxon>Malpighiales</taxon>
        <taxon>Salicaceae</taxon>
        <taxon>Saliceae</taxon>
        <taxon>Populus</taxon>
    </lineage>
</organism>
<keyword evidence="2" id="KW-1185">Reference proteome</keyword>
<dbReference type="AlphaFoldDB" id="A0A8T2WEP2"/>
<gene>
    <name evidence="1" type="ORF">H0E87_030340</name>
</gene>
<reference evidence="1" key="1">
    <citation type="journal article" date="2021" name="J. Hered.">
        <title>Genome Assembly of Salicaceae Populus deltoides (Eastern Cottonwood) I-69 Based on Nanopore Sequencing and Hi-C Technologies.</title>
        <authorList>
            <person name="Bai S."/>
            <person name="Wu H."/>
            <person name="Zhang J."/>
            <person name="Pan Z."/>
            <person name="Zhao W."/>
            <person name="Li Z."/>
            <person name="Tong C."/>
        </authorList>
    </citation>
    <scope>NUCLEOTIDE SEQUENCE</scope>
    <source>
        <tissue evidence="1">Leaf</tissue>
    </source>
</reference>